<gene>
    <name evidence="11" type="ORF">LIER_25691</name>
</gene>
<dbReference type="PANTHER" id="PTHR31992:SF97">
    <property type="entry name" value="DOF ZINC FINGER PROTEIN"/>
    <property type="match status" value="1"/>
</dbReference>
<evidence type="ECO:0000259" key="10">
    <source>
        <dbReference type="PROSITE" id="PS50884"/>
    </source>
</evidence>
<dbReference type="PANTHER" id="PTHR31992">
    <property type="entry name" value="DOF ZINC FINGER PROTEIN DOF1.4-RELATED"/>
    <property type="match status" value="1"/>
</dbReference>
<dbReference type="Proteomes" id="UP001454036">
    <property type="component" value="Unassembled WGS sequence"/>
</dbReference>
<dbReference type="GO" id="GO:0003677">
    <property type="term" value="F:DNA binding"/>
    <property type="evidence" value="ECO:0007669"/>
    <property type="project" value="UniProtKB-UniRule"/>
</dbReference>
<keyword evidence="2 8" id="KW-0863">Zinc-finger</keyword>
<evidence type="ECO:0000256" key="5">
    <source>
        <dbReference type="ARBA" id="ARBA00023125"/>
    </source>
</evidence>
<keyword evidence="6 9" id="KW-0804">Transcription</keyword>
<dbReference type="InterPro" id="IPR003851">
    <property type="entry name" value="Znf_Dof"/>
</dbReference>
<dbReference type="EMBL" id="BAABME010007791">
    <property type="protein sequence ID" value="GAA0171724.1"/>
    <property type="molecule type" value="Genomic_DNA"/>
</dbReference>
<dbReference type="Pfam" id="PF02701">
    <property type="entry name" value="Zn_ribbon_Dof"/>
    <property type="match status" value="1"/>
</dbReference>
<sequence length="199" mass="22425">MESTLSNETQEKSEHLECPRCRSTNTKFCYYNNYNKSQPRHFCKGCKRHWTNGGIIRNVPLGNIRKNKRKKKLSKSAIFTNSSCVITQDSSAVKDETGVVSDPLLDNIVNTSDDKNGVVSSETPLKFTDHQSSQICYSDTGAFDDQCSDTYGHILSQPWPNPTTSGVMDMSNLCWDWNEINPLISADLDIPLDETEITF</sequence>
<keyword evidence="5 8" id="KW-0238">DNA-binding</keyword>
<keyword evidence="7 8" id="KW-0539">Nucleus</keyword>
<dbReference type="PROSITE" id="PS50884">
    <property type="entry name" value="ZF_DOF_2"/>
    <property type="match status" value="1"/>
</dbReference>
<evidence type="ECO:0000313" key="11">
    <source>
        <dbReference type="EMBL" id="GAA0171724.1"/>
    </source>
</evidence>
<accession>A0AAV3R5P4</accession>
<evidence type="ECO:0000313" key="12">
    <source>
        <dbReference type="Proteomes" id="UP001454036"/>
    </source>
</evidence>
<keyword evidence="12" id="KW-1185">Reference proteome</keyword>
<evidence type="ECO:0000256" key="1">
    <source>
        <dbReference type="ARBA" id="ARBA00022723"/>
    </source>
</evidence>
<dbReference type="PROSITE" id="PS01361">
    <property type="entry name" value="ZF_DOF_1"/>
    <property type="match status" value="1"/>
</dbReference>
<protein>
    <recommendedName>
        <fullName evidence="9">Dof zinc finger protein</fullName>
    </recommendedName>
</protein>
<keyword evidence="4 9" id="KW-0805">Transcription regulation</keyword>
<evidence type="ECO:0000256" key="4">
    <source>
        <dbReference type="ARBA" id="ARBA00023015"/>
    </source>
</evidence>
<name>A0AAV3R5P4_LITER</name>
<comment type="subcellular location">
    <subcellularLocation>
        <location evidence="8 9">Nucleus</location>
    </subcellularLocation>
</comment>
<feature type="domain" description="Dof-type" evidence="10">
    <location>
        <begin position="16"/>
        <end position="70"/>
    </location>
</feature>
<evidence type="ECO:0000256" key="2">
    <source>
        <dbReference type="ARBA" id="ARBA00022771"/>
    </source>
</evidence>
<evidence type="ECO:0000256" key="3">
    <source>
        <dbReference type="ARBA" id="ARBA00022833"/>
    </source>
</evidence>
<keyword evidence="3 9" id="KW-0862">Zinc</keyword>
<dbReference type="AlphaFoldDB" id="A0AAV3R5P4"/>
<keyword evidence="1 9" id="KW-0479">Metal-binding</keyword>
<evidence type="ECO:0000256" key="9">
    <source>
        <dbReference type="RuleBase" id="RU369094"/>
    </source>
</evidence>
<proteinExistence type="predicted"/>
<dbReference type="InterPro" id="IPR045174">
    <property type="entry name" value="Dof"/>
</dbReference>
<evidence type="ECO:0000256" key="7">
    <source>
        <dbReference type="ARBA" id="ARBA00023242"/>
    </source>
</evidence>
<dbReference type="GO" id="GO:0008270">
    <property type="term" value="F:zinc ion binding"/>
    <property type="evidence" value="ECO:0007669"/>
    <property type="project" value="UniProtKB-KW"/>
</dbReference>
<reference evidence="11 12" key="1">
    <citation type="submission" date="2024-01" db="EMBL/GenBank/DDBJ databases">
        <title>The complete chloroplast genome sequence of Lithospermum erythrorhizon: insights into the phylogenetic relationship among Boraginaceae species and the maternal lineages of purple gromwells.</title>
        <authorList>
            <person name="Okada T."/>
            <person name="Watanabe K."/>
        </authorList>
    </citation>
    <scope>NUCLEOTIDE SEQUENCE [LARGE SCALE GENOMIC DNA]</scope>
</reference>
<comment type="caution">
    <text evidence="11">The sequence shown here is derived from an EMBL/GenBank/DDBJ whole genome shotgun (WGS) entry which is preliminary data.</text>
</comment>
<evidence type="ECO:0000256" key="8">
    <source>
        <dbReference type="PROSITE-ProRule" id="PRU00071"/>
    </source>
</evidence>
<dbReference type="GO" id="GO:0003700">
    <property type="term" value="F:DNA-binding transcription factor activity"/>
    <property type="evidence" value="ECO:0007669"/>
    <property type="project" value="UniProtKB-UniRule"/>
</dbReference>
<organism evidence="11 12">
    <name type="scientific">Lithospermum erythrorhizon</name>
    <name type="common">Purple gromwell</name>
    <name type="synonym">Lithospermum officinale var. erythrorhizon</name>
    <dbReference type="NCBI Taxonomy" id="34254"/>
    <lineage>
        <taxon>Eukaryota</taxon>
        <taxon>Viridiplantae</taxon>
        <taxon>Streptophyta</taxon>
        <taxon>Embryophyta</taxon>
        <taxon>Tracheophyta</taxon>
        <taxon>Spermatophyta</taxon>
        <taxon>Magnoliopsida</taxon>
        <taxon>eudicotyledons</taxon>
        <taxon>Gunneridae</taxon>
        <taxon>Pentapetalae</taxon>
        <taxon>asterids</taxon>
        <taxon>lamiids</taxon>
        <taxon>Boraginales</taxon>
        <taxon>Boraginaceae</taxon>
        <taxon>Boraginoideae</taxon>
        <taxon>Lithospermeae</taxon>
        <taxon>Lithospermum</taxon>
    </lineage>
</organism>
<evidence type="ECO:0000256" key="6">
    <source>
        <dbReference type="ARBA" id="ARBA00023163"/>
    </source>
</evidence>
<comment type="function">
    <text evidence="9">Transcription factor that binds specifically to a 5'-AA[AG]G-3' consensus core sequence.</text>
</comment>
<dbReference type="GO" id="GO:0005634">
    <property type="term" value="C:nucleus"/>
    <property type="evidence" value="ECO:0007669"/>
    <property type="project" value="UniProtKB-SubCell"/>
</dbReference>